<evidence type="ECO:0000313" key="2">
    <source>
        <dbReference type="Proteomes" id="UP001500582"/>
    </source>
</evidence>
<evidence type="ECO:0000313" key="1">
    <source>
        <dbReference type="EMBL" id="GAA4330539.1"/>
    </source>
</evidence>
<dbReference type="Gene3D" id="3.90.550.20">
    <property type="match status" value="1"/>
</dbReference>
<dbReference type="PANTHER" id="PTHR31834:SF1">
    <property type="entry name" value="INITIATION-SPECIFIC ALPHA-1,6-MANNOSYLTRANSFERASE"/>
    <property type="match status" value="1"/>
</dbReference>
<dbReference type="PANTHER" id="PTHR31834">
    <property type="entry name" value="INITIATION-SPECIFIC ALPHA-1,6-MANNOSYLTRANSFERASE"/>
    <property type="match status" value="1"/>
</dbReference>
<comment type="caution">
    <text evidence="1">The sequence shown here is derived from an EMBL/GenBank/DDBJ whole genome shotgun (WGS) entry which is preliminary data.</text>
</comment>
<dbReference type="Proteomes" id="UP001500582">
    <property type="component" value="Unassembled WGS sequence"/>
</dbReference>
<reference evidence="2" key="1">
    <citation type="journal article" date="2019" name="Int. J. Syst. Evol. Microbiol.">
        <title>The Global Catalogue of Microorganisms (GCM) 10K type strain sequencing project: providing services to taxonomists for standard genome sequencing and annotation.</title>
        <authorList>
            <consortium name="The Broad Institute Genomics Platform"/>
            <consortium name="The Broad Institute Genome Sequencing Center for Infectious Disease"/>
            <person name="Wu L."/>
            <person name="Ma J."/>
        </authorList>
    </citation>
    <scope>NUCLEOTIDE SEQUENCE [LARGE SCALE GENOMIC DNA]</scope>
    <source>
        <strain evidence="2">JCM 17705</strain>
    </source>
</reference>
<organism evidence="1 2">
    <name type="scientific">Mucilaginibacter gynuensis</name>
    <dbReference type="NCBI Taxonomy" id="1302236"/>
    <lineage>
        <taxon>Bacteria</taxon>
        <taxon>Pseudomonadati</taxon>
        <taxon>Bacteroidota</taxon>
        <taxon>Sphingobacteriia</taxon>
        <taxon>Sphingobacteriales</taxon>
        <taxon>Sphingobacteriaceae</taxon>
        <taxon>Mucilaginibacter</taxon>
    </lineage>
</organism>
<name>A0ABP8GVK5_9SPHI</name>
<dbReference type="Pfam" id="PF04488">
    <property type="entry name" value="Gly_transf_sug"/>
    <property type="match status" value="1"/>
</dbReference>
<dbReference type="InterPro" id="IPR029044">
    <property type="entry name" value="Nucleotide-diphossugar_trans"/>
</dbReference>
<dbReference type="EMBL" id="BAABFT010000010">
    <property type="protein sequence ID" value="GAA4330539.1"/>
    <property type="molecule type" value="Genomic_DNA"/>
</dbReference>
<dbReference type="InterPro" id="IPR039367">
    <property type="entry name" value="Och1-like"/>
</dbReference>
<proteinExistence type="predicted"/>
<evidence type="ECO:0008006" key="3">
    <source>
        <dbReference type="Google" id="ProtNLM"/>
    </source>
</evidence>
<sequence>MAIPKVIYQTFKRRQLPFINRLAIQWLKFRNKAYDYEFYDDARIEAFMNAEFAGEVANAYNKLNIGAAKADFFRYCILYKKGGVYLDIDAYVPGALDSFIKPDDVAVITEERHPGIFVQWAMIYEAGHPFLKRTIDIVVDNIKHNRYPNSVHGMTGPTPYSQAIHSLMSDKTIRYRVMGVDYNKAIRSRLPFSKLLYKKGEHWKAMEKVVTVLR</sequence>
<protein>
    <recommendedName>
        <fullName evidence="3">Glycosyl transferase-like sugar-binding protein</fullName>
    </recommendedName>
</protein>
<dbReference type="InterPro" id="IPR007577">
    <property type="entry name" value="GlycoTrfase_DXD_sugar-bd_CS"/>
</dbReference>
<dbReference type="SUPFAM" id="SSF53448">
    <property type="entry name" value="Nucleotide-diphospho-sugar transferases"/>
    <property type="match status" value="1"/>
</dbReference>
<accession>A0ABP8GVK5</accession>
<keyword evidence="2" id="KW-1185">Reference proteome</keyword>
<gene>
    <name evidence="1" type="ORF">GCM10023149_35780</name>
</gene>
<dbReference type="RefSeq" id="WP_345212517.1">
    <property type="nucleotide sequence ID" value="NZ_BAABFT010000010.1"/>
</dbReference>